<sequence length="115" mass="13197">MNYNTLGLYFEAEMAGFDGECFHYSVYTDDTPDENKVQEIDKAIAEYFEPYDSKEIYMGYIDVTNEGEKINIELDLGNVDPKYENTAIEGILKAMNTVKGIKKVIVNEDCDDFDF</sequence>
<dbReference type="Proteomes" id="UP000006919">
    <property type="component" value="Chromosome"/>
</dbReference>
<dbReference type="STRING" id="697329.Rumal_2589"/>
<evidence type="ECO:0000313" key="1">
    <source>
        <dbReference type="EMBL" id="ADU23064.1"/>
    </source>
</evidence>
<protein>
    <submittedName>
        <fullName evidence="1">Uncharacterized protein</fullName>
    </submittedName>
</protein>
<proteinExistence type="predicted"/>
<dbReference type="HOGENOM" id="CLU_2107222_0_0_9"/>
<reference evidence="1 2" key="1">
    <citation type="journal article" date="2011" name="J. Bacteriol.">
        <title>Complete genome of the cellulolytic ruminal bacterium Ruminococcus albus 7.</title>
        <authorList>
            <person name="Suen G."/>
            <person name="Stevenson D.M."/>
            <person name="Bruce D.C."/>
            <person name="Chertkov O."/>
            <person name="Copeland A."/>
            <person name="Cheng J.F."/>
            <person name="Detter C."/>
            <person name="Detter J.C."/>
            <person name="Goodwin L.A."/>
            <person name="Han C.S."/>
            <person name="Hauser L.J."/>
            <person name="Ivanova N.N."/>
            <person name="Kyrpides N.C."/>
            <person name="Land M.L."/>
            <person name="Lapidus A."/>
            <person name="Lucas S."/>
            <person name="Ovchinnikova G."/>
            <person name="Pitluck S."/>
            <person name="Tapia R."/>
            <person name="Woyke T."/>
            <person name="Boyum J."/>
            <person name="Mead D."/>
            <person name="Weimer P.J."/>
        </authorList>
    </citation>
    <scope>NUCLEOTIDE SEQUENCE [LARGE SCALE GENOMIC DNA]</scope>
    <source>
        <strain evidence="2">ATCC 27210 / DSM 20455 / JCM 14654 / NCDO 2250 / 7</strain>
    </source>
</reference>
<organism evidence="1 2">
    <name type="scientific">Ruminococcus albus (strain ATCC 27210 / DSM 20455 / JCM 14654 / NCDO 2250 / 7)</name>
    <dbReference type="NCBI Taxonomy" id="697329"/>
    <lineage>
        <taxon>Bacteria</taxon>
        <taxon>Bacillati</taxon>
        <taxon>Bacillota</taxon>
        <taxon>Clostridia</taxon>
        <taxon>Eubacteriales</taxon>
        <taxon>Oscillospiraceae</taxon>
        <taxon>Ruminococcus</taxon>
    </lineage>
</organism>
<dbReference type="KEGG" id="ral:Rumal_2589"/>
<dbReference type="AlphaFoldDB" id="E6UFS5"/>
<gene>
    <name evidence="1" type="ordered locus">Rumal_2589</name>
</gene>
<accession>E6UFS5</accession>
<dbReference type="EMBL" id="CP002403">
    <property type="protein sequence ID" value="ADU23064.1"/>
    <property type="molecule type" value="Genomic_DNA"/>
</dbReference>
<evidence type="ECO:0000313" key="2">
    <source>
        <dbReference type="Proteomes" id="UP000006919"/>
    </source>
</evidence>
<name>E6UFS5_RUMA7</name>
<dbReference type="RefSeq" id="WP_013499192.1">
    <property type="nucleotide sequence ID" value="NC_014833.1"/>
</dbReference>
<dbReference type="OrthoDB" id="1820973at2"/>